<dbReference type="EMBL" id="BRYB01002074">
    <property type="protein sequence ID" value="GMI39218.1"/>
    <property type="molecule type" value="Genomic_DNA"/>
</dbReference>
<evidence type="ECO:0000313" key="1">
    <source>
        <dbReference type="EMBL" id="GMI39218.1"/>
    </source>
</evidence>
<accession>A0ABQ6N2T5</accession>
<gene>
    <name evidence="1" type="ORF">TeGR_g12857</name>
</gene>
<name>A0ABQ6N2T5_9STRA</name>
<evidence type="ECO:0000313" key="2">
    <source>
        <dbReference type="Proteomes" id="UP001165060"/>
    </source>
</evidence>
<proteinExistence type="predicted"/>
<protein>
    <submittedName>
        <fullName evidence="1">Uncharacterized protein</fullName>
    </submittedName>
</protein>
<dbReference type="Proteomes" id="UP001165060">
    <property type="component" value="Unassembled WGS sequence"/>
</dbReference>
<comment type="caution">
    <text evidence="1">The sequence shown here is derived from an EMBL/GenBank/DDBJ whole genome shotgun (WGS) entry which is preliminary data.</text>
</comment>
<keyword evidence="2" id="KW-1185">Reference proteome</keyword>
<sequence length="272" mass="28821">MGNIFSPSCSYRSGWSKSDACPPGYTVSEDCGFFSDDISCVPPTSVSPDAVPVSARYNMQGACTSDPTDPNEGGQVPEAAPSCGNDITYNTRYNPCCALAFGGGCDVNGWSQLKTCAEREGDLVFDVYSPQGCADKQSGLSNNLEPYGWCRDGNGAQSGTCWLPYSMNEAGDCFPYDVQGSGQWLPDADEPEWRATVQKGSPSSIETIILTGAGPLNDANMVRSGSVHTVHGGNVAGVTVGAAACLAIFNRKRIMKTVPKDKLTMRTEMTKV</sequence>
<reference evidence="1 2" key="1">
    <citation type="journal article" date="2023" name="Commun. Biol.">
        <title>Genome analysis of Parmales, the sister group of diatoms, reveals the evolutionary specialization of diatoms from phago-mixotrophs to photoautotrophs.</title>
        <authorList>
            <person name="Ban H."/>
            <person name="Sato S."/>
            <person name="Yoshikawa S."/>
            <person name="Yamada K."/>
            <person name="Nakamura Y."/>
            <person name="Ichinomiya M."/>
            <person name="Sato N."/>
            <person name="Blanc-Mathieu R."/>
            <person name="Endo H."/>
            <person name="Kuwata A."/>
            <person name="Ogata H."/>
        </authorList>
    </citation>
    <scope>NUCLEOTIDE SEQUENCE [LARGE SCALE GENOMIC DNA]</scope>
</reference>
<organism evidence="1 2">
    <name type="scientific">Tetraparma gracilis</name>
    <dbReference type="NCBI Taxonomy" id="2962635"/>
    <lineage>
        <taxon>Eukaryota</taxon>
        <taxon>Sar</taxon>
        <taxon>Stramenopiles</taxon>
        <taxon>Ochrophyta</taxon>
        <taxon>Bolidophyceae</taxon>
        <taxon>Parmales</taxon>
        <taxon>Triparmaceae</taxon>
        <taxon>Tetraparma</taxon>
    </lineage>
</organism>